<dbReference type="GO" id="GO:0045892">
    <property type="term" value="P:negative regulation of DNA-templated transcription"/>
    <property type="evidence" value="ECO:0007669"/>
    <property type="project" value="InterPro"/>
</dbReference>
<evidence type="ECO:0000256" key="2">
    <source>
        <dbReference type="ARBA" id="ARBA00023015"/>
    </source>
</evidence>
<dbReference type="Pfam" id="PF03965">
    <property type="entry name" value="Penicillinase_R"/>
    <property type="match status" value="1"/>
</dbReference>
<comment type="similarity">
    <text evidence="1">Belongs to the BlaI transcriptional regulatory family.</text>
</comment>
<dbReference type="AlphaFoldDB" id="A0A545T6R5"/>
<comment type="caution">
    <text evidence="5">The sequence shown here is derived from an EMBL/GenBank/DDBJ whole genome shotgun (WGS) entry which is preliminary data.</text>
</comment>
<dbReference type="Proteomes" id="UP000317839">
    <property type="component" value="Unassembled WGS sequence"/>
</dbReference>
<dbReference type="EMBL" id="VIKR01000004">
    <property type="protein sequence ID" value="TQV72862.1"/>
    <property type="molecule type" value="Genomic_DNA"/>
</dbReference>
<dbReference type="OrthoDB" id="279010at2"/>
<organism evidence="5 6">
    <name type="scientific">Aliikangiella marina</name>
    <dbReference type="NCBI Taxonomy" id="1712262"/>
    <lineage>
        <taxon>Bacteria</taxon>
        <taxon>Pseudomonadati</taxon>
        <taxon>Pseudomonadota</taxon>
        <taxon>Gammaproteobacteria</taxon>
        <taxon>Oceanospirillales</taxon>
        <taxon>Pleioneaceae</taxon>
        <taxon>Aliikangiella</taxon>
    </lineage>
</organism>
<dbReference type="InterPro" id="IPR036390">
    <property type="entry name" value="WH_DNA-bd_sf"/>
</dbReference>
<dbReference type="RefSeq" id="WP_142942985.1">
    <property type="nucleotide sequence ID" value="NZ_VIKR01000004.1"/>
</dbReference>
<name>A0A545T6R5_9GAMM</name>
<evidence type="ECO:0000256" key="1">
    <source>
        <dbReference type="ARBA" id="ARBA00011046"/>
    </source>
</evidence>
<proteinExistence type="inferred from homology"/>
<dbReference type="SUPFAM" id="SSF46785">
    <property type="entry name" value="Winged helix' DNA-binding domain"/>
    <property type="match status" value="1"/>
</dbReference>
<dbReference type="PIRSF" id="PIRSF019455">
    <property type="entry name" value="CopR_AtkY"/>
    <property type="match status" value="1"/>
</dbReference>
<sequence length="132" mass="15325">MKSTGNNSNKASLQISDSEKLVLDVLWQQSPLTAKAIITRLQGEQDWQDKTIKTLINRLLKKQAIGFEKDGREYLYFPIVDQQIYVEEQADNFVKRMFKGSLSSFVAAFAKKEKLTRDEIKELKKILREIEK</sequence>
<dbReference type="InterPro" id="IPR005650">
    <property type="entry name" value="BlaI_family"/>
</dbReference>
<evidence type="ECO:0000256" key="3">
    <source>
        <dbReference type="ARBA" id="ARBA00023125"/>
    </source>
</evidence>
<evidence type="ECO:0000313" key="6">
    <source>
        <dbReference type="Proteomes" id="UP000317839"/>
    </source>
</evidence>
<accession>A0A545T6R5</accession>
<keyword evidence="4" id="KW-0804">Transcription</keyword>
<dbReference type="InterPro" id="IPR036388">
    <property type="entry name" value="WH-like_DNA-bd_sf"/>
</dbReference>
<keyword evidence="3" id="KW-0238">DNA-binding</keyword>
<gene>
    <name evidence="5" type="ORF">FLL45_15465</name>
</gene>
<dbReference type="GO" id="GO:0003677">
    <property type="term" value="F:DNA binding"/>
    <property type="evidence" value="ECO:0007669"/>
    <property type="project" value="UniProtKB-KW"/>
</dbReference>
<dbReference type="Gene3D" id="1.10.10.10">
    <property type="entry name" value="Winged helix-like DNA-binding domain superfamily/Winged helix DNA-binding domain"/>
    <property type="match status" value="1"/>
</dbReference>
<reference evidence="5 6" key="1">
    <citation type="submission" date="2019-06" db="EMBL/GenBank/DDBJ databases">
        <title>Draft genome of Aliikangiella marina GYP-15.</title>
        <authorList>
            <person name="Wang G."/>
        </authorList>
    </citation>
    <scope>NUCLEOTIDE SEQUENCE [LARGE SCALE GENOMIC DNA]</scope>
    <source>
        <strain evidence="5 6">GYP-15</strain>
    </source>
</reference>
<evidence type="ECO:0000313" key="5">
    <source>
        <dbReference type="EMBL" id="TQV72862.1"/>
    </source>
</evidence>
<protein>
    <submittedName>
        <fullName evidence="5">BlaI/MecI/CopY family transcriptional regulator</fullName>
    </submittedName>
</protein>
<dbReference type="Gene3D" id="1.10.4040.10">
    <property type="entry name" value="Penicillinase repressor domain"/>
    <property type="match status" value="1"/>
</dbReference>
<keyword evidence="2" id="KW-0805">Transcription regulation</keyword>
<keyword evidence="6" id="KW-1185">Reference proteome</keyword>
<evidence type="ECO:0000256" key="4">
    <source>
        <dbReference type="ARBA" id="ARBA00023163"/>
    </source>
</evidence>